<evidence type="ECO:0000256" key="1">
    <source>
        <dbReference type="ARBA" id="ARBA00009755"/>
    </source>
</evidence>
<reference evidence="6" key="1">
    <citation type="journal article" date="2021" name="Nat. Commun.">
        <title>Genomic analyses provide insights into spinach domestication and the genetic basis of agronomic traits.</title>
        <authorList>
            <person name="Cai X."/>
            <person name="Sun X."/>
            <person name="Xu C."/>
            <person name="Sun H."/>
            <person name="Wang X."/>
            <person name="Ge C."/>
            <person name="Zhang Z."/>
            <person name="Wang Q."/>
            <person name="Fei Z."/>
            <person name="Jiao C."/>
            <person name="Wang Q."/>
        </authorList>
    </citation>
    <scope>NUCLEOTIDE SEQUENCE [LARGE SCALE GENOMIC DNA]</scope>
    <source>
        <strain evidence="6">cv. Varoflay</strain>
    </source>
</reference>
<organism evidence="6 7">
    <name type="scientific">Spinacia oleracea</name>
    <name type="common">Spinach</name>
    <dbReference type="NCBI Taxonomy" id="3562"/>
    <lineage>
        <taxon>Eukaryota</taxon>
        <taxon>Viridiplantae</taxon>
        <taxon>Streptophyta</taxon>
        <taxon>Embryophyta</taxon>
        <taxon>Tracheophyta</taxon>
        <taxon>Spermatophyta</taxon>
        <taxon>Magnoliopsida</taxon>
        <taxon>eudicotyledons</taxon>
        <taxon>Gunneridae</taxon>
        <taxon>Pentapetalae</taxon>
        <taxon>Caryophyllales</taxon>
        <taxon>Chenopodiaceae</taxon>
        <taxon>Chenopodioideae</taxon>
        <taxon>Anserineae</taxon>
        <taxon>Spinacia</taxon>
    </lineage>
</organism>
<gene>
    <name evidence="7" type="primary">LOC110783978</name>
</gene>
<feature type="domain" description="Squalene cyclase N-terminal" evidence="5">
    <location>
        <begin position="100"/>
        <end position="353"/>
    </location>
</feature>
<dbReference type="PROSITE" id="PS01074">
    <property type="entry name" value="TERPENE_SYNTHASES"/>
    <property type="match status" value="1"/>
</dbReference>
<dbReference type="Pfam" id="PF13249">
    <property type="entry name" value="SQHop_cyclase_N"/>
    <property type="match status" value="1"/>
</dbReference>
<dbReference type="PANTHER" id="PTHR11764">
    <property type="entry name" value="TERPENE CYCLASE/MUTASE FAMILY MEMBER"/>
    <property type="match status" value="1"/>
</dbReference>
<evidence type="ECO:0000259" key="5">
    <source>
        <dbReference type="Pfam" id="PF13249"/>
    </source>
</evidence>
<dbReference type="InterPro" id="IPR032697">
    <property type="entry name" value="SQ_cyclase_N"/>
</dbReference>
<dbReference type="InterPro" id="IPR002365">
    <property type="entry name" value="Terpene_synthase_CS"/>
</dbReference>
<dbReference type="InterPro" id="IPR018333">
    <property type="entry name" value="Squalene_cyclase"/>
</dbReference>
<proteinExistence type="inferred from homology"/>
<dbReference type="SFLD" id="SFLDG01016">
    <property type="entry name" value="Prenyltransferase_Like_2"/>
    <property type="match status" value="1"/>
</dbReference>
<dbReference type="KEGG" id="soe:110783978"/>
<dbReference type="EC" id="5.4.99.-" evidence="3"/>
<evidence type="ECO:0000313" key="6">
    <source>
        <dbReference type="Proteomes" id="UP000813463"/>
    </source>
</evidence>
<evidence type="ECO:0000256" key="3">
    <source>
        <dbReference type="RuleBase" id="RU362003"/>
    </source>
</evidence>
<comment type="similarity">
    <text evidence="1 3">Belongs to the terpene cyclase/mutase family.</text>
</comment>
<dbReference type="SUPFAM" id="SSF48239">
    <property type="entry name" value="Terpenoid cyclases/Protein prenyltransferases"/>
    <property type="match status" value="2"/>
</dbReference>
<accession>A0A9R0I7R8</accession>
<reference evidence="7" key="2">
    <citation type="submission" date="2025-08" db="UniProtKB">
        <authorList>
            <consortium name="RefSeq"/>
        </authorList>
    </citation>
    <scope>IDENTIFICATION</scope>
    <source>
        <tissue evidence="7">Leaf</tissue>
    </source>
</reference>
<evidence type="ECO:0000256" key="2">
    <source>
        <dbReference type="ARBA" id="ARBA00022737"/>
    </source>
</evidence>
<dbReference type="Proteomes" id="UP000813463">
    <property type="component" value="Chromosome 1"/>
</dbReference>
<name>A0A9R0I7R8_SPIOL</name>
<keyword evidence="2" id="KW-0677">Repeat</keyword>
<dbReference type="GO" id="GO:0016866">
    <property type="term" value="F:intramolecular transferase activity"/>
    <property type="evidence" value="ECO:0007669"/>
    <property type="project" value="InterPro"/>
</dbReference>
<sequence>MWKLKIAEGKDPWLVSLNNFIGRQHWEFDPQAGTLEERAEVERVREEFKRNRFRMRQSADLLMRMQLRKENPSQCLGMPKGIKLKEREPIKEEAVTTTLKRAINFFTSIQAHDGHWPSDNAGALYFMPPLVIALYVTGDLNKILPPEHQKEIKRYIYNHQNEDGGWGFHIDGHSTMFCSALNYIALRLMGEGPDDGEDNAVARGRQWILDHGGVTGIPTWGKFWLSVLGVYEWDGCNPTPPEFWLLPNFLPVHPGKTLSYCRLVYMPVSYMYGRRFVGVITELIQSLRTELYTQPYHEINWNGTRNACAKEDLYFPHHMLQDTVWGFLHHIAEPILNRWPFSKLREKALKTAIAGVHYEDINSRYCTIGCVEKILCLMACWVEDPNSTAYKKHLARIPDYLWVSEDGMKLTALGCQTWDAAQGFQAIYASGLAHEYATPLKKAHGFLSASQVRDNPSGNFKEMYRHISKGAWTFSTPDHGWQVSDCTAEGLKVTLLFSQMFPELVEEKMEDERLFDAVNVILSLQSENGGLTAWEPKQAFRWLEKFNPTELFEDVLIEREHVECTSSVIQALTLFKEKYPGHRTKEIEESISKGIHYIENAQNPDGSWYGFWGICYTYGTWFAVEGLLRGKKNYHNSLTVHKACEFLLSKQLPDGGWGESHLSSANKVYTNLEGNRSNLVQTSWALLTLIRAGQGDVDPKPIERGVRLLINSQFENGDYPPQESTGVFMKSCIIEYSSYRCIFPIWVLGEYRRLQAQRSAIL</sequence>
<dbReference type="GeneID" id="110783978"/>
<evidence type="ECO:0000259" key="4">
    <source>
        <dbReference type="Pfam" id="PF13243"/>
    </source>
</evidence>
<dbReference type="InterPro" id="IPR008930">
    <property type="entry name" value="Terpenoid_cyclase/PrenylTrfase"/>
</dbReference>
<keyword evidence="6" id="KW-1185">Reference proteome</keyword>
<dbReference type="Gene3D" id="1.50.10.20">
    <property type="match status" value="2"/>
</dbReference>
<dbReference type="Pfam" id="PF13243">
    <property type="entry name" value="SQHop_cyclase_C"/>
    <property type="match status" value="1"/>
</dbReference>
<dbReference type="InterPro" id="IPR032696">
    <property type="entry name" value="SQ_cyclase_C"/>
</dbReference>
<dbReference type="PANTHER" id="PTHR11764:SF19">
    <property type="entry name" value="TERPENE CYCLASE_MUTASE FAMILY MEMBER"/>
    <property type="match status" value="1"/>
</dbReference>
<dbReference type="AlphaFoldDB" id="A0A9R0I7R8"/>
<keyword evidence="3" id="KW-0413">Isomerase</keyword>
<evidence type="ECO:0000313" key="7">
    <source>
        <dbReference type="RefSeq" id="XP_021844082.2"/>
    </source>
</evidence>
<dbReference type="GO" id="GO:0016104">
    <property type="term" value="P:triterpenoid biosynthetic process"/>
    <property type="evidence" value="ECO:0007669"/>
    <property type="project" value="InterPro"/>
</dbReference>
<protein>
    <recommendedName>
        <fullName evidence="3">Terpene cyclase/mutase family member</fullName>
        <ecNumber evidence="3">5.4.99.-</ecNumber>
    </recommendedName>
</protein>
<feature type="domain" description="Squalene cyclase C-terminal" evidence="4">
    <location>
        <begin position="417"/>
        <end position="753"/>
    </location>
</feature>
<dbReference type="NCBIfam" id="TIGR01787">
    <property type="entry name" value="squalene_cyclas"/>
    <property type="match status" value="1"/>
</dbReference>
<dbReference type="CDD" id="cd02892">
    <property type="entry name" value="SQCY_1"/>
    <property type="match status" value="1"/>
</dbReference>
<dbReference type="GO" id="GO:0005811">
    <property type="term" value="C:lipid droplet"/>
    <property type="evidence" value="ECO:0007669"/>
    <property type="project" value="InterPro"/>
</dbReference>
<dbReference type="RefSeq" id="XP_021844082.2">
    <property type="nucleotide sequence ID" value="XM_021988390.2"/>
</dbReference>